<dbReference type="InterPro" id="IPR015424">
    <property type="entry name" value="PyrdxlP-dep_Trfase"/>
</dbReference>
<feature type="binding site" evidence="15">
    <location>
        <begin position="38"/>
        <end position="42"/>
    </location>
    <ligand>
        <name>4-amino-2-methyl-5-(diphosphooxymethyl)pyrimidine</name>
        <dbReference type="ChEBI" id="CHEBI:57841"/>
    </ligand>
</feature>
<evidence type="ECO:0000256" key="9">
    <source>
        <dbReference type="ARBA" id="ARBA00022977"/>
    </source>
</evidence>
<dbReference type="GO" id="GO:0005737">
    <property type="term" value="C:cytoplasm"/>
    <property type="evidence" value="ECO:0007669"/>
    <property type="project" value="UniProtKB-SubCell"/>
</dbReference>
<comment type="subunit">
    <text evidence="16">Homodimer.</text>
</comment>
<dbReference type="InterPro" id="IPR049704">
    <property type="entry name" value="Aminotrans_3_PPA_site"/>
</dbReference>
<evidence type="ECO:0000256" key="2">
    <source>
        <dbReference type="ARBA" id="ARBA00004819"/>
    </source>
</evidence>
<dbReference type="FunFam" id="3.40.640.10:FF:000021">
    <property type="entry name" value="Glutamate-1-semialdehyde 2,1-aminomutase"/>
    <property type="match status" value="1"/>
</dbReference>
<keyword evidence="9 15" id="KW-0784">Thiamine biosynthesis</keyword>
<keyword evidence="6 15" id="KW-0479">Metal-binding</keyword>
<evidence type="ECO:0000256" key="14">
    <source>
        <dbReference type="ARBA" id="ARBA00047883"/>
    </source>
</evidence>
<dbReference type="Gene3D" id="3.90.1150.10">
    <property type="entry name" value="Aspartate Aminotransferase, domain 1"/>
    <property type="match status" value="1"/>
</dbReference>
<keyword evidence="16" id="KW-0963">Cytoplasm</keyword>
<dbReference type="GO" id="GO:0004789">
    <property type="term" value="F:thiamine-phosphate diphosphorylase activity"/>
    <property type="evidence" value="ECO:0007669"/>
    <property type="project" value="UniProtKB-UniRule"/>
</dbReference>
<dbReference type="Proteomes" id="UP000019460">
    <property type="component" value="Unassembled WGS sequence"/>
</dbReference>
<feature type="binding site" evidence="15">
    <location>
        <position position="109"/>
    </location>
    <ligand>
        <name>4-amino-2-methyl-5-(diphosphooxymethyl)pyrimidine</name>
        <dbReference type="ChEBI" id="CHEBI:57841"/>
    </ligand>
</feature>
<evidence type="ECO:0000256" key="11">
    <source>
        <dbReference type="ARBA" id="ARBA00023244"/>
    </source>
</evidence>
<evidence type="ECO:0000256" key="3">
    <source>
        <dbReference type="ARBA" id="ARBA00005165"/>
    </source>
</evidence>
<comment type="subcellular location">
    <subcellularLocation>
        <location evidence="16">Cytoplasm</location>
    </subcellularLocation>
</comment>
<dbReference type="InterPro" id="IPR036206">
    <property type="entry name" value="ThiamineP_synth_sf"/>
</dbReference>
<name>W9VAA6_9GAMM</name>
<keyword evidence="8 16" id="KW-0663">Pyridoxal phosphate</keyword>
<feature type="modified residue" description="N6-(pyridoxal phosphate)lysine" evidence="16">
    <location>
        <position position="477"/>
    </location>
</feature>
<keyword evidence="20" id="KW-0032">Aminotransferase</keyword>
<dbReference type="GO" id="GO:0030170">
    <property type="term" value="F:pyridoxal phosphate binding"/>
    <property type="evidence" value="ECO:0007669"/>
    <property type="project" value="InterPro"/>
</dbReference>
<dbReference type="InterPro" id="IPR015421">
    <property type="entry name" value="PyrdxlP-dep_Trfase_major"/>
</dbReference>
<dbReference type="EC" id="2.5.1.3" evidence="15"/>
<dbReference type="EMBL" id="AONC01000056">
    <property type="protein sequence ID" value="EXJ13816.1"/>
    <property type="molecule type" value="Genomic_DNA"/>
</dbReference>
<comment type="catalytic activity">
    <reaction evidence="16">
        <text>(S)-4-amino-5-oxopentanoate = 5-aminolevulinate</text>
        <dbReference type="Rhea" id="RHEA:14265"/>
        <dbReference type="ChEBI" id="CHEBI:57501"/>
        <dbReference type="ChEBI" id="CHEBI:356416"/>
        <dbReference type="EC" id="5.4.3.8"/>
    </reaction>
</comment>
<evidence type="ECO:0000256" key="7">
    <source>
        <dbReference type="ARBA" id="ARBA00022842"/>
    </source>
</evidence>
<evidence type="ECO:0000313" key="21">
    <source>
        <dbReference type="Proteomes" id="UP000019460"/>
    </source>
</evidence>
<evidence type="ECO:0000256" key="17">
    <source>
        <dbReference type="RuleBase" id="RU003826"/>
    </source>
</evidence>
<dbReference type="InterPro" id="IPR013785">
    <property type="entry name" value="Aldolase_TIM"/>
</dbReference>
<proteinExistence type="inferred from homology"/>
<feature type="binding site" evidence="15">
    <location>
        <begin position="186"/>
        <end position="187"/>
    </location>
    <ligand>
        <name>2-[(2R,5Z)-2-carboxy-4-methylthiazol-5(2H)-ylidene]ethyl phosphate</name>
        <dbReference type="ChEBI" id="CHEBI:62899"/>
    </ligand>
</feature>
<dbReference type="PATRIC" id="fig|1249627.3.peg.3411"/>
<dbReference type="PANTHER" id="PTHR43713:SF3">
    <property type="entry name" value="GLUTAMATE-1-SEMIALDEHYDE 2,1-AMINOMUTASE 1, CHLOROPLASTIC-RELATED"/>
    <property type="match status" value="1"/>
</dbReference>
<dbReference type="GO" id="GO:0042286">
    <property type="term" value="F:glutamate-1-semialdehyde 2,1-aminomutase activity"/>
    <property type="evidence" value="ECO:0007669"/>
    <property type="project" value="UniProtKB-UniRule"/>
</dbReference>
<dbReference type="SUPFAM" id="SSF53383">
    <property type="entry name" value="PLP-dependent transferases"/>
    <property type="match status" value="1"/>
</dbReference>
<dbReference type="InterPro" id="IPR004639">
    <property type="entry name" value="4pyrrol_synth_GluAld_NH2Trfase"/>
</dbReference>
<evidence type="ECO:0000256" key="8">
    <source>
        <dbReference type="ARBA" id="ARBA00022898"/>
    </source>
</evidence>
<dbReference type="NCBIfam" id="TIGR00693">
    <property type="entry name" value="thiE"/>
    <property type="match status" value="1"/>
</dbReference>
<dbReference type="GO" id="GO:0009228">
    <property type="term" value="P:thiamine biosynthetic process"/>
    <property type="evidence" value="ECO:0007669"/>
    <property type="project" value="UniProtKB-KW"/>
</dbReference>
<evidence type="ECO:0000256" key="10">
    <source>
        <dbReference type="ARBA" id="ARBA00023235"/>
    </source>
</evidence>
<feature type="binding site" evidence="15">
    <location>
        <position position="70"/>
    </location>
    <ligand>
        <name>4-amino-2-methyl-5-(diphosphooxymethyl)pyrimidine</name>
        <dbReference type="ChEBI" id="CHEBI:57841"/>
    </ligand>
</feature>
<organism evidence="20 21">
    <name type="scientific">Imhoffiella purpurea</name>
    <dbReference type="NCBI Taxonomy" id="1249627"/>
    <lineage>
        <taxon>Bacteria</taxon>
        <taxon>Pseudomonadati</taxon>
        <taxon>Pseudomonadota</taxon>
        <taxon>Gammaproteobacteria</taxon>
        <taxon>Chromatiales</taxon>
        <taxon>Chromatiaceae</taxon>
        <taxon>Imhoffiella</taxon>
    </lineage>
</organism>
<evidence type="ECO:0000256" key="16">
    <source>
        <dbReference type="HAMAP-Rule" id="MF_00375"/>
    </source>
</evidence>
<feature type="binding site" evidence="15">
    <location>
        <position position="90"/>
    </location>
    <ligand>
        <name>Mg(2+)</name>
        <dbReference type="ChEBI" id="CHEBI:18420"/>
    </ligand>
</feature>
<keyword evidence="10 16" id="KW-0413">Isomerase</keyword>
<comment type="catalytic activity">
    <reaction evidence="14 15 17">
        <text>2-[(2R,5Z)-2-carboxy-4-methylthiazol-5(2H)-ylidene]ethyl phosphate + 4-amino-2-methyl-5-(diphosphooxymethyl)pyrimidine + 2 H(+) = thiamine phosphate + CO2 + diphosphate</text>
        <dbReference type="Rhea" id="RHEA:47844"/>
        <dbReference type="ChEBI" id="CHEBI:15378"/>
        <dbReference type="ChEBI" id="CHEBI:16526"/>
        <dbReference type="ChEBI" id="CHEBI:33019"/>
        <dbReference type="ChEBI" id="CHEBI:37575"/>
        <dbReference type="ChEBI" id="CHEBI:57841"/>
        <dbReference type="ChEBI" id="CHEBI:62899"/>
        <dbReference type="EC" id="2.5.1.3"/>
    </reaction>
</comment>
<dbReference type="AlphaFoldDB" id="W9VAA6"/>
<keyword evidence="21" id="KW-1185">Reference proteome</keyword>
<feature type="domain" description="Thiamine phosphate synthase/TenI" evidence="19">
    <location>
        <begin position="8"/>
        <end position="189"/>
    </location>
</feature>
<comment type="caution">
    <text evidence="20">The sequence shown here is derived from an EMBL/GenBank/DDBJ whole genome shotgun (WGS) entry which is preliminary data.</text>
</comment>
<keyword evidence="5 15" id="KW-0808">Transferase</keyword>
<feature type="binding site" evidence="15">
    <location>
        <position position="166"/>
    </location>
    <ligand>
        <name>2-[(2R,5Z)-2-carboxy-4-methylthiazol-5(2H)-ylidene]ethyl phosphate</name>
        <dbReference type="ChEBI" id="CHEBI:62899"/>
    </ligand>
</feature>
<dbReference type="InterPro" id="IPR005814">
    <property type="entry name" value="Aminotrans_3"/>
</dbReference>
<sequence>MTAMLYGLYAITLDSPLAPPILTEQVAQAIAGGAGVVQYRDKHSDRAERYARASALLKLCRDAGVPLVINDDLQLARDLGADGVHLGRDDPDPREARSGLGERAIVGVSCYDDFSRAEAAAEAGASYVAFGSFFPSTTKPNAVAADPRLLALARERLSIPAVAIGGITPQNGGLLIAAGARMLAVVSGVFAQPDIASAARDYSRLFPKETPLMSRSHDLFEAAQRHIPGGVNSPVRAFRGVGGDPVFFESASGPYAFDADGKRYIDYVGSWGPMILGHAHPEVLAAVRERMDKGLSFGAPTEIETTIADKVCELLPSVDMVRMVSSGTEATMSALRLARGYTGRDKIVKFEGCYHGHADSLLVKAGSGALTFGEPNSPGVPAALAELTITLRYNDIEQVRETFAKIGSEIACIIVEPVAGNMNCIPPVPGFLEGLREVCDQYGSVLIFDEVMTGFRVGLGCAQGTFGITPDLTALGKVIGGGMPVGAFGGKKEIMSHLSPIGPVYQAGTLSGNPIAMAAGLKTLELISEPGFYERLSAKVETLLAGLQERADAAGIPFSTNQAGGMFGLFFTADKVTNYEQATQCNQDHFKAFFHGMLERGVYLAPSAFEAGFVSIMHADQDIQATLDAAADTFKAIAG</sequence>
<dbReference type="NCBIfam" id="NF000818">
    <property type="entry name" value="PRK00062.1"/>
    <property type="match status" value="1"/>
</dbReference>
<comment type="catalytic activity">
    <reaction evidence="12 15 17">
        <text>4-methyl-5-(2-phosphooxyethyl)-thiazole + 4-amino-2-methyl-5-(diphosphooxymethyl)pyrimidine + H(+) = thiamine phosphate + diphosphate</text>
        <dbReference type="Rhea" id="RHEA:22328"/>
        <dbReference type="ChEBI" id="CHEBI:15378"/>
        <dbReference type="ChEBI" id="CHEBI:33019"/>
        <dbReference type="ChEBI" id="CHEBI:37575"/>
        <dbReference type="ChEBI" id="CHEBI:57841"/>
        <dbReference type="ChEBI" id="CHEBI:58296"/>
        <dbReference type="EC" id="2.5.1.3"/>
    </reaction>
</comment>
<reference evidence="20 21" key="1">
    <citation type="submission" date="2012-11" db="EMBL/GenBank/DDBJ databases">
        <title>Genome assembly of Thiorhodococcus sp. AK35.</title>
        <authorList>
            <person name="Nupur N."/>
            <person name="Khatri I."/>
            <person name="Subramanian S."/>
            <person name="Pinnaka A."/>
        </authorList>
    </citation>
    <scope>NUCLEOTIDE SEQUENCE [LARGE SCALE GENOMIC DNA]</scope>
    <source>
        <strain evidence="20 21">AK35</strain>
    </source>
</reference>
<dbReference type="GO" id="GO:0006782">
    <property type="term" value="P:protoporphyrinogen IX biosynthetic process"/>
    <property type="evidence" value="ECO:0007669"/>
    <property type="project" value="UniProtKB-UniRule"/>
</dbReference>
<dbReference type="SUPFAM" id="SSF51391">
    <property type="entry name" value="Thiamin phosphate synthase"/>
    <property type="match status" value="1"/>
</dbReference>
<evidence type="ECO:0000256" key="4">
    <source>
        <dbReference type="ARBA" id="ARBA00008981"/>
    </source>
</evidence>
<comment type="function">
    <text evidence="15">Condenses 4-methyl-5-(beta-hydroxyethyl)thiazole monophosphate (THZ-P) and 2-methyl-4-amino-5-hydroxymethyl pyrimidine pyrophosphate (HMP-PP) to form thiamine monophosphate (TMP).</text>
</comment>
<evidence type="ECO:0000256" key="13">
    <source>
        <dbReference type="ARBA" id="ARBA00047851"/>
    </source>
</evidence>
<evidence type="ECO:0000256" key="6">
    <source>
        <dbReference type="ARBA" id="ARBA00022723"/>
    </source>
</evidence>
<comment type="similarity">
    <text evidence="4 16">Belongs to the class-III pyridoxal-phosphate-dependent aminotransferase family. HemL subfamily.</text>
</comment>
<dbReference type="Pfam" id="PF02581">
    <property type="entry name" value="TMP-TENI"/>
    <property type="match status" value="1"/>
</dbReference>
<dbReference type="InterPro" id="IPR022998">
    <property type="entry name" value="ThiamineP_synth_TenI"/>
</dbReference>
<dbReference type="InterPro" id="IPR015422">
    <property type="entry name" value="PyrdxlP-dep_Trfase_small"/>
</dbReference>
<dbReference type="Gene3D" id="3.20.20.70">
    <property type="entry name" value="Aldolase class I"/>
    <property type="match status" value="1"/>
</dbReference>
<evidence type="ECO:0000256" key="1">
    <source>
        <dbReference type="ARBA" id="ARBA00001933"/>
    </source>
</evidence>
<comment type="cofactor">
    <cofactor evidence="15">
        <name>Mg(2+)</name>
        <dbReference type="ChEBI" id="CHEBI:18420"/>
    </cofactor>
    <text evidence="15">Binds 1 Mg(2+) ion per subunit.</text>
</comment>
<feature type="binding site" evidence="15">
    <location>
        <begin position="136"/>
        <end position="138"/>
    </location>
    <ligand>
        <name>2-[(2R,5Z)-2-carboxy-4-methylthiazol-5(2H)-ylidene]ethyl phosphate</name>
        <dbReference type="ChEBI" id="CHEBI:62899"/>
    </ligand>
</feature>
<dbReference type="PROSITE" id="PS00600">
    <property type="entry name" value="AA_TRANSFER_CLASS_3"/>
    <property type="match status" value="1"/>
</dbReference>
<feature type="binding site" evidence="15">
    <location>
        <position position="71"/>
    </location>
    <ligand>
        <name>Mg(2+)</name>
        <dbReference type="ChEBI" id="CHEBI:18420"/>
    </ligand>
</feature>
<comment type="catalytic activity">
    <reaction evidence="13 15 17">
        <text>2-(2-carboxy-4-methylthiazol-5-yl)ethyl phosphate + 4-amino-2-methyl-5-(diphosphooxymethyl)pyrimidine + 2 H(+) = thiamine phosphate + CO2 + diphosphate</text>
        <dbReference type="Rhea" id="RHEA:47848"/>
        <dbReference type="ChEBI" id="CHEBI:15378"/>
        <dbReference type="ChEBI" id="CHEBI:16526"/>
        <dbReference type="ChEBI" id="CHEBI:33019"/>
        <dbReference type="ChEBI" id="CHEBI:37575"/>
        <dbReference type="ChEBI" id="CHEBI:57841"/>
        <dbReference type="ChEBI" id="CHEBI:62890"/>
        <dbReference type="EC" id="2.5.1.3"/>
    </reaction>
</comment>
<dbReference type="EC" id="5.4.3.8" evidence="16"/>
<dbReference type="UniPathway" id="UPA00060">
    <property type="reaction ID" value="UER00141"/>
</dbReference>
<keyword evidence="11 16" id="KW-0627">Porphyrin biosynthesis</keyword>
<dbReference type="OrthoDB" id="9770449at2"/>
<comment type="similarity">
    <text evidence="15 17">Belongs to the thiamine-phosphate synthase family.</text>
</comment>
<comment type="cofactor">
    <cofactor evidence="1 16">
        <name>pyridoxal 5'-phosphate</name>
        <dbReference type="ChEBI" id="CHEBI:597326"/>
    </cofactor>
</comment>
<dbReference type="NCBIfam" id="TIGR00713">
    <property type="entry name" value="hemL"/>
    <property type="match status" value="1"/>
</dbReference>
<evidence type="ECO:0000256" key="12">
    <source>
        <dbReference type="ARBA" id="ARBA00047334"/>
    </source>
</evidence>
<dbReference type="GO" id="GO:0008483">
    <property type="term" value="F:transaminase activity"/>
    <property type="evidence" value="ECO:0007669"/>
    <property type="project" value="UniProtKB-KW"/>
</dbReference>
<gene>
    <name evidence="15" type="primary">thiE</name>
    <name evidence="16" type="synonym">hemL</name>
    <name evidence="20" type="ORF">D779_3259</name>
</gene>
<protein>
    <recommendedName>
        <fullName evidence="15 16">Multifunctional fusion protein</fullName>
    </recommendedName>
    <domain>
        <recommendedName>
            <fullName evidence="15">Thiamine-phosphate synthase</fullName>
            <shortName evidence="15">TP synthase</shortName>
            <shortName evidence="15">TPS</shortName>
            <ecNumber evidence="15">2.5.1.3</ecNumber>
        </recommendedName>
        <alternativeName>
            <fullName evidence="15">Thiamine-phosphate pyrophosphorylase</fullName>
            <shortName evidence="15">TMP pyrophosphorylase</shortName>
            <shortName evidence="15">TMP-PPase</shortName>
        </alternativeName>
    </domain>
    <domain>
        <recommendedName>
            <fullName evidence="16">Glutamate-1-semialdehyde 2,1-aminomutase</fullName>
            <shortName evidence="16">GSA</shortName>
            <ecNumber evidence="16">5.4.3.8</ecNumber>
        </recommendedName>
        <alternativeName>
            <fullName evidence="16">Glutamate-1-semialdehyde aminotransferase</fullName>
            <shortName evidence="16">GSA-AT</shortName>
        </alternativeName>
    </domain>
</protein>
<dbReference type="GO" id="GO:0000287">
    <property type="term" value="F:magnesium ion binding"/>
    <property type="evidence" value="ECO:0007669"/>
    <property type="project" value="UniProtKB-UniRule"/>
</dbReference>
<evidence type="ECO:0000256" key="18">
    <source>
        <dbReference type="RuleBase" id="RU004253"/>
    </source>
</evidence>
<dbReference type="HAMAP" id="MF_00375">
    <property type="entry name" value="HemL_aminotrans_3"/>
    <property type="match status" value="1"/>
</dbReference>
<dbReference type="Pfam" id="PF00202">
    <property type="entry name" value="Aminotran_3"/>
    <property type="match status" value="1"/>
</dbReference>
<keyword evidence="7 15" id="KW-0460">Magnesium</keyword>
<dbReference type="InterPro" id="IPR034291">
    <property type="entry name" value="TMP_synthase"/>
</dbReference>
<dbReference type="UniPathway" id="UPA00251">
    <property type="reaction ID" value="UER00317"/>
</dbReference>
<dbReference type="HAMAP" id="MF_00097">
    <property type="entry name" value="TMP_synthase"/>
    <property type="match status" value="1"/>
</dbReference>
<accession>W9VAA6</accession>
<evidence type="ECO:0000256" key="15">
    <source>
        <dbReference type="HAMAP-Rule" id="MF_00097"/>
    </source>
</evidence>
<dbReference type="CDD" id="cd00610">
    <property type="entry name" value="OAT_like"/>
    <property type="match status" value="1"/>
</dbReference>
<comment type="pathway">
    <text evidence="2">Porphyrin-containing compound metabolism; protoporphyrin-IX biosynthesis; 5-aminolevulinate from L-glutamyl-tRNA(Glu): step 2/2.</text>
</comment>
<dbReference type="Gene3D" id="3.40.640.10">
    <property type="entry name" value="Type I PLP-dependent aspartate aminotransferase-like (Major domain)"/>
    <property type="match status" value="1"/>
</dbReference>
<dbReference type="PANTHER" id="PTHR43713">
    <property type="entry name" value="GLUTAMATE-1-SEMIALDEHYDE 2,1-AMINOMUTASE"/>
    <property type="match status" value="1"/>
</dbReference>
<evidence type="ECO:0000259" key="19">
    <source>
        <dbReference type="Pfam" id="PF02581"/>
    </source>
</evidence>
<feature type="binding site" evidence="15">
    <location>
        <position position="139"/>
    </location>
    <ligand>
        <name>4-amino-2-methyl-5-(diphosphooxymethyl)pyrimidine</name>
        <dbReference type="ChEBI" id="CHEBI:57841"/>
    </ligand>
</feature>
<comment type="pathway">
    <text evidence="3 15 18">Cofactor biosynthesis; thiamine diphosphate biosynthesis; thiamine phosphate from 4-amino-2-methyl-5-diphosphomethylpyrimidine and 4-methyl-5-(2-phosphoethyl)-thiazole: step 1/1.</text>
</comment>
<dbReference type="GO" id="GO:0009229">
    <property type="term" value="P:thiamine diphosphate biosynthetic process"/>
    <property type="evidence" value="ECO:0007669"/>
    <property type="project" value="UniProtKB-UniRule"/>
</dbReference>
<evidence type="ECO:0000313" key="20">
    <source>
        <dbReference type="EMBL" id="EXJ13816.1"/>
    </source>
</evidence>
<dbReference type="eggNOG" id="COG0001">
    <property type="taxonomic scope" value="Bacteria"/>
</dbReference>
<dbReference type="STRING" id="1249627.D779_3259"/>
<dbReference type="CDD" id="cd00564">
    <property type="entry name" value="TMP_TenI"/>
    <property type="match status" value="1"/>
</dbReference>
<evidence type="ECO:0000256" key="5">
    <source>
        <dbReference type="ARBA" id="ARBA00022679"/>
    </source>
</evidence>